<sequence length="86" mass="9641">KEVVSEYLKSVSYRDGFVSVIRLPTFEVVEVVVDPQRNSGQPTIDRLGVRVEDVLSRVRAGERIVEVADDFGLEPKEIRSLILQAA</sequence>
<dbReference type="EMBL" id="QFQP01000131">
    <property type="protein sequence ID" value="PZR03055.1"/>
    <property type="molecule type" value="Genomic_DNA"/>
</dbReference>
<evidence type="ECO:0000313" key="1">
    <source>
        <dbReference type="EMBL" id="PZR03055.1"/>
    </source>
</evidence>
<organism evidence="1 2">
    <name type="scientific">Archangium gephyra</name>
    <dbReference type="NCBI Taxonomy" id="48"/>
    <lineage>
        <taxon>Bacteria</taxon>
        <taxon>Pseudomonadati</taxon>
        <taxon>Myxococcota</taxon>
        <taxon>Myxococcia</taxon>
        <taxon>Myxococcales</taxon>
        <taxon>Cystobacterineae</taxon>
        <taxon>Archangiaceae</taxon>
        <taxon>Archangium</taxon>
    </lineage>
</organism>
<gene>
    <name evidence="1" type="ORF">DI536_36435</name>
</gene>
<proteinExistence type="predicted"/>
<dbReference type="InterPro" id="IPR036388">
    <property type="entry name" value="WH-like_DNA-bd_sf"/>
</dbReference>
<feature type="non-terminal residue" evidence="1">
    <location>
        <position position="1"/>
    </location>
</feature>
<accession>A0A2W5SU83</accession>
<dbReference type="SUPFAM" id="SSF46689">
    <property type="entry name" value="Homeodomain-like"/>
    <property type="match status" value="1"/>
</dbReference>
<reference evidence="1 2" key="1">
    <citation type="submission" date="2017-08" db="EMBL/GenBank/DDBJ databases">
        <title>Infants hospitalized years apart are colonized by the same room-sourced microbial strains.</title>
        <authorList>
            <person name="Brooks B."/>
            <person name="Olm M.R."/>
            <person name="Firek B.A."/>
            <person name="Baker R."/>
            <person name="Thomas B.C."/>
            <person name="Morowitz M.J."/>
            <person name="Banfield J.F."/>
        </authorList>
    </citation>
    <scope>NUCLEOTIDE SEQUENCE [LARGE SCALE GENOMIC DNA]</scope>
    <source>
        <strain evidence="1">S2_003_000_R2_14</strain>
    </source>
</reference>
<dbReference type="InterPro" id="IPR007367">
    <property type="entry name" value="DUF433"/>
</dbReference>
<dbReference type="AlphaFoldDB" id="A0A2W5SU83"/>
<name>A0A2W5SU83_9BACT</name>
<protein>
    <submittedName>
        <fullName evidence="1">DUF433 domain-containing protein</fullName>
    </submittedName>
</protein>
<dbReference type="Proteomes" id="UP000249061">
    <property type="component" value="Unassembled WGS sequence"/>
</dbReference>
<dbReference type="Gene3D" id="1.10.10.10">
    <property type="entry name" value="Winged helix-like DNA-binding domain superfamily/Winged helix DNA-binding domain"/>
    <property type="match status" value="1"/>
</dbReference>
<dbReference type="Pfam" id="PF04255">
    <property type="entry name" value="DUF433"/>
    <property type="match status" value="1"/>
</dbReference>
<dbReference type="InterPro" id="IPR009057">
    <property type="entry name" value="Homeodomain-like_sf"/>
</dbReference>
<evidence type="ECO:0000313" key="2">
    <source>
        <dbReference type="Proteomes" id="UP000249061"/>
    </source>
</evidence>
<comment type="caution">
    <text evidence="1">The sequence shown here is derived from an EMBL/GenBank/DDBJ whole genome shotgun (WGS) entry which is preliminary data.</text>
</comment>